<feature type="transmembrane region" description="Helical" evidence="9">
    <location>
        <begin position="6"/>
        <end position="28"/>
    </location>
</feature>
<keyword evidence="6 9" id="KW-0472">Membrane</keyword>
<dbReference type="GeneID" id="136075321"/>
<dbReference type="PROSITE" id="PS50262">
    <property type="entry name" value="G_PROTEIN_RECEP_F1_2"/>
    <property type="match status" value="1"/>
</dbReference>
<keyword evidence="11" id="KW-1185">Reference proteome</keyword>
<accession>A0ABM4B5Q3</accession>
<keyword evidence="5" id="KW-0297">G-protein coupled receptor</keyword>
<feature type="transmembrane region" description="Helical" evidence="9">
    <location>
        <begin position="169"/>
        <end position="188"/>
    </location>
</feature>
<organism evidence="11 12">
    <name type="scientific">Hydra vulgaris</name>
    <name type="common">Hydra</name>
    <name type="synonym">Hydra attenuata</name>
    <dbReference type="NCBI Taxonomy" id="6087"/>
    <lineage>
        <taxon>Eukaryota</taxon>
        <taxon>Metazoa</taxon>
        <taxon>Cnidaria</taxon>
        <taxon>Hydrozoa</taxon>
        <taxon>Hydroidolina</taxon>
        <taxon>Anthoathecata</taxon>
        <taxon>Aplanulata</taxon>
        <taxon>Hydridae</taxon>
        <taxon>Hydra</taxon>
    </lineage>
</organism>
<dbReference type="Pfam" id="PF00001">
    <property type="entry name" value="7tm_1"/>
    <property type="match status" value="1"/>
</dbReference>
<dbReference type="Proteomes" id="UP001652625">
    <property type="component" value="Chromosome 01"/>
</dbReference>
<evidence type="ECO:0000256" key="9">
    <source>
        <dbReference type="SAM" id="Phobius"/>
    </source>
</evidence>
<keyword evidence="4 9" id="KW-1133">Transmembrane helix</keyword>
<reference evidence="12" key="2">
    <citation type="submission" date="2025-08" db="UniProtKB">
        <authorList>
            <consortium name="RefSeq"/>
        </authorList>
    </citation>
    <scope>IDENTIFICATION</scope>
</reference>
<evidence type="ECO:0000313" key="11">
    <source>
        <dbReference type="Proteomes" id="UP001652625"/>
    </source>
</evidence>
<keyword evidence="3 9" id="KW-0812">Transmembrane</keyword>
<evidence type="ECO:0000256" key="6">
    <source>
        <dbReference type="ARBA" id="ARBA00023136"/>
    </source>
</evidence>
<proteinExistence type="predicted"/>
<name>A0ABM4B5Q3_HYDVU</name>
<dbReference type="PANTHER" id="PTHR22752">
    <property type="entry name" value="G PROTEIN-COUPLED RECEPTOR"/>
    <property type="match status" value="1"/>
</dbReference>
<reference evidence="11" key="1">
    <citation type="submission" date="2025-05" db="UniProtKB">
        <authorList>
            <consortium name="RefSeq"/>
        </authorList>
    </citation>
    <scope>NUCLEOTIDE SEQUENCE [LARGE SCALE GENOMIC DNA]</scope>
</reference>
<keyword evidence="7" id="KW-0675">Receptor</keyword>
<feature type="transmembrane region" description="Helical" evidence="9">
    <location>
        <begin position="40"/>
        <end position="60"/>
    </location>
</feature>
<gene>
    <name evidence="12" type="primary">LOC136075321</name>
</gene>
<feature type="domain" description="G-protein coupled receptors family 1 profile" evidence="10">
    <location>
        <begin position="19"/>
        <end position="288"/>
    </location>
</feature>
<feature type="transmembrane region" description="Helical" evidence="9">
    <location>
        <begin position="237"/>
        <end position="256"/>
    </location>
</feature>
<evidence type="ECO:0000256" key="1">
    <source>
        <dbReference type="ARBA" id="ARBA00004651"/>
    </source>
</evidence>
<sequence length="399" mass="46093">MKEYSGIVTSTLLIAGLLLNGSTILLLVVKPNLRSPSNMLLASLTSSNCILCVLVLPVRLANITGSIRTMDGRGCDIFGFFSQLWWNSNSLTFMFISYDRYQFISKAILYKSLATSAKVYLFIGVTWLISVIFSLLPVFGWSCYKFIEDEQFCGVEWGKSRSFDITTQSISFIMPCLVCCYCYGQIIYNAQQSKQREMTWPSVQNIISFPQQRKLPESVWPSVQSIQNKKMIACKPIKTSIIIIMMFLIIYLPYIIVRQFHEFINNKIAVKITANLLFFSAVVFPYLFVYRNRLLRKEMQKLFKRVLNRDVRQIHPSVEINENDYLENVSRRNSRSESIENNRRCSTDHSLSSIQINRKSSEDTSRRCSLEMSRRWSSNIIFGTNRRESGKSEMTTVDS</sequence>
<evidence type="ECO:0000256" key="3">
    <source>
        <dbReference type="ARBA" id="ARBA00022692"/>
    </source>
</evidence>
<evidence type="ECO:0000256" key="7">
    <source>
        <dbReference type="ARBA" id="ARBA00023170"/>
    </source>
</evidence>
<dbReference type="InterPro" id="IPR017452">
    <property type="entry name" value="GPCR_Rhodpsn_7TM"/>
</dbReference>
<dbReference type="Gene3D" id="1.20.1070.10">
    <property type="entry name" value="Rhodopsin 7-helix transmembrane proteins"/>
    <property type="match status" value="1"/>
</dbReference>
<evidence type="ECO:0000256" key="5">
    <source>
        <dbReference type="ARBA" id="ARBA00023040"/>
    </source>
</evidence>
<protein>
    <submittedName>
        <fullName evidence="12">G-protein coupled receptor 161-like</fullName>
    </submittedName>
</protein>
<dbReference type="CDD" id="cd00637">
    <property type="entry name" value="7tm_classA_rhodopsin-like"/>
    <property type="match status" value="1"/>
</dbReference>
<evidence type="ECO:0000256" key="8">
    <source>
        <dbReference type="ARBA" id="ARBA00023224"/>
    </source>
</evidence>
<dbReference type="SUPFAM" id="SSF81321">
    <property type="entry name" value="Family A G protein-coupled receptor-like"/>
    <property type="match status" value="1"/>
</dbReference>
<dbReference type="PRINTS" id="PR00237">
    <property type="entry name" value="GPCRRHODOPSN"/>
</dbReference>
<evidence type="ECO:0000256" key="2">
    <source>
        <dbReference type="ARBA" id="ARBA00022475"/>
    </source>
</evidence>
<keyword evidence="8" id="KW-0807">Transducer</keyword>
<feature type="transmembrane region" description="Helical" evidence="9">
    <location>
        <begin position="119"/>
        <end position="139"/>
    </location>
</feature>
<evidence type="ECO:0000259" key="10">
    <source>
        <dbReference type="PROSITE" id="PS50262"/>
    </source>
</evidence>
<feature type="transmembrane region" description="Helical" evidence="9">
    <location>
        <begin position="268"/>
        <end position="289"/>
    </location>
</feature>
<dbReference type="RefSeq" id="XP_065644178.1">
    <property type="nucleotide sequence ID" value="XM_065788106.1"/>
</dbReference>
<evidence type="ECO:0000313" key="12">
    <source>
        <dbReference type="RefSeq" id="XP_065644178.1"/>
    </source>
</evidence>
<dbReference type="InterPro" id="IPR000276">
    <property type="entry name" value="GPCR_Rhodpsn"/>
</dbReference>
<evidence type="ECO:0000256" key="4">
    <source>
        <dbReference type="ARBA" id="ARBA00022989"/>
    </source>
</evidence>
<keyword evidence="2" id="KW-1003">Cell membrane</keyword>
<comment type="subcellular location">
    <subcellularLocation>
        <location evidence="1">Cell membrane</location>
        <topology evidence="1">Multi-pass membrane protein</topology>
    </subcellularLocation>
</comment>